<dbReference type="Proteomes" id="UP001596328">
    <property type="component" value="Unassembled WGS sequence"/>
</dbReference>
<accession>A0ABD5RWU8</accession>
<evidence type="ECO:0000256" key="1">
    <source>
        <dbReference type="SAM" id="MobiDB-lite"/>
    </source>
</evidence>
<evidence type="ECO:0008006" key="4">
    <source>
        <dbReference type="Google" id="ProtNLM"/>
    </source>
</evidence>
<gene>
    <name evidence="2" type="ORF">ACFQE1_03655</name>
</gene>
<organism evidence="2 3">
    <name type="scientific">Halobium palmae</name>
    <dbReference type="NCBI Taxonomy" id="1776492"/>
    <lineage>
        <taxon>Archaea</taxon>
        <taxon>Methanobacteriati</taxon>
        <taxon>Methanobacteriota</taxon>
        <taxon>Stenosarchaea group</taxon>
        <taxon>Halobacteria</taxon>
        <taxon>Halobacteriales</taxon>
        <taxon>Haloferacaceae</taxon>
        <taxon>Halobium</taxon>
    </lineage>
</organism>
<dbReference type="EMBL" id="JBHSWU010000021">
    <property type="protein sequence ID" value="MFC6723498.1"/>
    <property type="molecule type" value="Genomic_DNA"/>
</dbReference>
<feature type="region of interest" description="Disordered" evidence="1">
    <location>
        <begin position="265"/>
        <end position="288"/>
    </location>
</feature>
<feature type="region of interest" description="Disordered" evidence="1">
    <location>
        <begin position="46"/>
        <end position="81"/>
    </location>
</feature>
<name>A0ABD5RWU8_9EURY</name>
<comment type="caution">
    <text evidence="2">The sequence shown here is derived from an EMBL/GenBank/DDBJ whole genome shotgun (WGS) entry which is preliminary data.</text>
</comment>
<keyword evidence="3" id="KW-1185">Reference proteome</keyword>
<evidence type="ECO:0000313" key="2">
    <source>
        <dbReference type="EMBL" id="MFC6723498.1"/>
    </source>
</evidence>
<evidence type="ECO:0000313" key="3">
    <source>
        <dbReference type="Proteomes" id="UP001596328"/>
    </source>
</evidence>
<feature type="region of interest" description="Disordered" evidence="1">
    <location>
        <begin position="461"/>
        <end position="481"/>
    </location>
</feature>
<protein>
    <recommendedName>
        <fullName evidence="4">DNA primase/polymerase bifunctional N-terminal domain-containing protein</fullName>
    </recommendedName>
</protein>
<feature type="compositionally biased region" description="Acidic residues" evidence="1">
    <location>
        <begin position="269"/>
        <end position="283"/>
    </location>
</feature>
<proteinExistence type="predicted"/>
<feature type="region of interest" description="Disordered" evidence="1">
    <location>
        <begin position="301"/>
        <end position="336"/>
    </location>
</feature>
<sequence length="1320" mass="144528">MTGDSEDRLPERVQEYIDRHPDASLPAILGKFDISPDDVASVKELLGGEASTDESASSVDNTEKEEKTPEGTVAESTGKPFHPDALLERDWWVAWILDDVGRKRPVAPWLTGHGYPATWKAELSDDERPETDYETVAKWVSLPPEAQAEYPTPDDAQSDWMDVGLILPRDRPEIAERITLIDWDDVRDPETGEIHPIVQEFLEKYGGYAELSQSGEGIHVFVYGGLPGTAKKYIRHIDGEPFVGDDLPMVEIYDGGRHVAMTGRHVDGTDDDVLPFGDPDDPDDRGGQALINELCERFVDRGNSSTDVPTNPLEGASPSDGSGPEAMSGSRESLSTDEVAALLEEAEDREYAGPDPDDWDVPDDRNLAYHAAVEAHYHGFAHENFWRVTSAVAAHGAALGKSVDEILTDLRGDDREGTSAGWGGKTTERVRYDHGRAEAGEFAPPSLPKLASWGILPASEAEQKTARPQPETCAPPSENAEPLNVEAERERMMNERYQRFVDGGRLTVWRDPPGVGKTTTGALAAAGRDRPFSLLHDKHAKAAEVKRDDVMPGFDHHLRGGEQPRETECMDAVAEGETCTEHGDIRNCPRMCPVYDLGTDHPIREQYEALVGELGPVETHLLWHSAAEDGRREHLPGHDENGSCAWLEQFAEAEAAERLLGVHNYATLKTVKQTDSAPRDVLLDESADLMNTTSVEPRRLRSFVRALNDALENGHFDQQTTETIDDLARFTDDVLHVVAGADNSTLTDLEPPEERMGEETIREVNGEVKRRSAPETPQQYAERFAHAKAVYGERTQKAIREGSWTGEPLAFDELLAAAIEAGAPDPLASAIAPPDTLANCPRCGTATSAMNGARGCEECGWHEAENNILGDDAPRQTTLTFVERDEREGVPDSERKEPTLTVLSLPSTGDIPDPGRTLALDATASPERIAGTFGVSPNEISVEGDATPPFPDSVSVTQVLDGQYHAGTIRDSTAAQERIQTFLDEYGDRYDHPLLVTKGDLVGLFDVPDNVRVVRYHAQRGLNMNECDAVTCLGAPHPDMDDLQRQAELLVRNAPDETLRVGGEEHSTRRGAPNPPVYRKLRYTDENGEGRAVPTKHYTGVTGALFREARERELEQAVHRIRPLLDEDGEEKDVFLLTNVPTDLPVDHAVDFEELTDSLGELFGVPDGALDLLEALDRVDRGEGPDGFRASSLVRTDSEGTYVLDKDGFHRLARLSGLDVTRRTVSTWVNDLADLGLLSPGEYEQRGGVPYAAERATWKRALSVLSYNGGFQVAISRRIRALAANGDGSIEWLRLALDLLPVEDDASGGPLGSEGAGTTP</sequence>
<reference evidence="2 3" key="1">
    <citation type="journal article" date="2019" name="Int. J. Syst. Evol. Microbiol.">
        <title>The Global Catalogue of Microorganisms (GCM) 10K type strain sequencing project: providing services to taxonomists for standard genome sequencing and annotation.</title>
        <authorList>
            <consortium name="The Broad Institute Genomics Platform"/>
            <consortium name="The Broad Institute Genome Sequencing Center for Infectious Disease"/>
            <person name="Wu L."/>
            <person name="Ma J."/>
        </authorList>
    </citation>
    <scope>NUCLEOTIDE SEQUENCE [LARGE SCALE GENOMIC DNA]</scope>
    <source>
        <strain evidence="2 3">NBRC 111368</strain>
    </source>
</reference>